<comment type="caution">
    <text evidence="2">The sequence shown here is derived from an EMBL/GenBank/DDBJ whole genome shotgun (WGS) entry which is preliminary data.</text>
</comment>
<keyword evidence="1" id="KW-0732">Signal</keyword>
<protein>
    <submittedName>
        <fullName evidence="2">Uncharacterized protein</fullName>
    </submittedName>
</protein>
<evidence type="ECO:0000313" key="2">
    <source>
        <dbReference type="EMBL" id="GAA4243832.1"/>
    </source>
</evidence>
<dbReference type="EMBL" id="BAABCB010000018">
    <property type="protein sequence ID" value="GAA4243832.1"/>
    <property type="molecule type" value="Genomic_DNA"/>
</dbReference>
<name>A0ABP8CVI0_9FLAO</name>
<feature type="signal peptide" evidence="1">
    <location>
        <begin position="1"/>
        <end position="20"/>
    </location>
</feature>
<dbReference type="Proteomes" id="UP001501682">
    <property type="component" value="Unassembled WGS sequence"/>
</dbReference>
<sequence length="371" mass="43920">MRKTLLLTLILTFSICPINAQNFLKSLYSLEQFPKEMQKSKAFIEEVCSDILIYNYIYGGNNSSQFDIKSKNGLKINFPFNDEFYLDFLDKTTKENLKTYTFHIDYEFKFLNYYDEFELDESIFSLPSIFDLATTYYDLDEYSLITKVLFHYKPELDYKTKRLVFFKDLSHVLKLEVIPDFDAILDEAKSENLMNKEIEEIMLDAILEETEYEYEEITSLIFDFFILNKKSDTKTIENLKRIFENNNLINEIETNILQPKINITLSQGGYFNIPKKYLTINQSEFKALPINTIEIRIDFKNNKILIDFKNKASTNITIQKALLGSKEIKDVTIDTRKISLEISDDDLKFKILKYNPYKPLDNEMYKIKLKQ</sequence>
<feature type="chain" id="PRO_5045905836" evidence="1">
    <location>
        <begin position="21"/>
        <end position="371"/>
    </location>
</feature>
<evidence type="ECO:0000256" key="1">
    <source>
        <dbReference type="SAM" id="SignalP"/>
    </source>
</evidence>
<gene>
    <name evidence="2" type="ORF">GCM10022292_20020</name>
</gene>
<dbReference type="RefSeq" id="WP_344714344.1">
    <property type="nucleotide sequence ID" value="NZ_BAABCB010000018.1"/>
</dbReference>
<keyword evidence="3" id="KW-1185">Reference proteome</keyword>
<accession>A0ABP8CVI0</accession>
<organism evidence="2 3">
    <name type="scientific">Winogradskyella damuponensis</name>
    <dbReference type="NCBI Taxonomy" id="943939"/>
    <lineage>
        <taxon>Bacteria</taxon>
        <taxon>Pseudomonadati</taxon>
        <taxon>Bacteroidota</taxon>
        <taxon>Flavobacteriia</taxon>
        <taxon>Flavobacteriales</taxon>
        <taxon>Flavobacteriaceae</taxon>
        <taxon>Winogradskyella</taxon>
    </lineage>
</organism>
<proteinExistence type="predicted"/>
<evidence type="ECO:0000313" key="3">
    <source>
        <dbReference type="Proteomes" id="UP001501682"/>
    </source>
</evidence>
<reference evidence="3" key="1">
    <citation type="journal article" date="2019" name="Int. J. Syst. Evol. Microbiol.">
        <title>The Global Catalogue of Microorganisms (GCM) 10K type strain sequencing project: providing services to taxonomists for standard genome sequencing and annotation.</title>
        <authorList>
            <consortium name="The Broad Institute Genomics Platform"/>
            <consortium name="The Broad Institute Genome Sequencing Center for Infectious Disease"/>
            <person name="Wu L."/>
            <person name="Ma J."/>
        </authorList>
    </citation>
    <scope>NUCLEOTIDE SEQUENCE [LARGE SCALE GENOMIC DNA]</scope>
    <source>
        <strain evidence="3">JCM 17633</strain>
    </source>
</reference>